<evidence type="ECO:0000256" key="6">
    <source>
        <dbReference type="PIRSR" id="PIRSR627057-1"/>
    </source>
</evidence>
<dbReference type="KEGG" id="hli:HLI_12290"/>
<evidence type="ECO:0000256" key="7">
    <source>
        <dbReference type="PIRSR" id="PIRSR627057-2"/>
    </source>
</evidence>
<feature type="transmembrane region" description="Helical" evidence="9">
    <location>
        <begin position="176"/>
        <end position="194"/>
    </location>
</feature>
<evidence type="ECO:0000256" key="4">
    <source>
        <dbReference type="ARBA" id="ARBA00022833"/>
    </source>
</evidence>
<feature type="binding site" evidence="7">
    <location>
        <position position="282"/>
    </location>
    <ligand>
        <name>Zn(2+)</name>
        <dbReference type="ChEBI" id="CHEBI:29105"/>
        <note>catalytic</note>
    </ligand>
</feature>
<evidence type="ECO:0000259" key="11">
    <source>
        <dbReference type="Pfam" id="PF16491"/>
    </source>
</evidence>
<dbReference type="GO" id="GO:0071586">
    <property type="term" value="P:CAAX-box protein processing"/>
    <property type="evidence" value="ECO:0007669"/>
    <property type="project" value="InterPro"/>
</dbReference>
<dbReference type="Gene3D" id="3.30.2010.10">
    <property type="entry name" value="Metalloproteases ('zincins'), catalytic domain"/>
    <property type="match status" value="1"/>
</dbReference>
<name>A0A410MDZ5_9BACI</name>
<feature type="transmembrane region" description="Helical" evidence="9">
    <location>
        <begin position="5"/>
        <end position="25"/>
    </location>
</feature>
<dbReference type="OrthoDB" id="9781930at2"/>
<dbReference type="CDD" id="cd07343">
    <property type="entry name" value="M48A_Zmpste24p_like"/>
    <property type="match status" value="1"/>
</dbReference>
<comment type="similarity">
    <text evidence="8">Belongs to the peptidase M48 family.</text>
</comment>
<sequence length="424" mass="49476">MKKRFVIWTLILFSLYGLLLGLYFFQWTGVGVPPAYEGTAADPATFMTDRELQLSQEYSRYQNFLSFLGEPLEWIIYLGVMVFGVSLVFKNFGERISRFSFVQIPMFVLLLSTLTSILLFPLDYARRWLSVEYGISTQSFSSWMRDELIGFWVGYVIMALLITVLYFLMRKFQKRWWLFAWVLMIPFLIFMMYLQPVVIDPLYNDFTELQDKQLEEKILTLADEAEIPAERVYEVNMSEKTNSMNAYVNGIGSNLRIVLWDTTLERLQDKEVLFIMAHEIGHYVMNHLYWNLAGVIVATFFGLYFTYHLMKWSVRKWGGKFGFSKISDIATLPLFYLILTILSFVSSPVELAISRNAETDADRYAIEMTQDPEAAIGSFQELTVNGLSDVNPPALVKYLRYGHPTMMERIHMLESYQDVEIKKE</sequence>
<feature type="transmembrane region" description="Helical" evidence="9">
    <location>
        <begin position="104"/>
        <end position="122"/>
    </location>
</feature>
<dbReference type="InterPro" id="IPR027057">
    <property type="entry name" value="CAXX_Prtase_1"/>
</dbReference>
<feature type="binding site" evidence="7">
    <location>
        <position position="278"/>
    </location>
    <ligand>
        <name>Zn(2+)</name>
        <dbReference type="ChEBI" id="CHEBI:29105"/>
        <note>catalytic</note>
    </ligand>
</feature>
<dbReference type="Pfam" id="PF16491">
    <property type="entry name" value="Peptidase_M48_N"/>
    <property type="match status" value="1"/>
</dbReference>
<feature type="transmembrane region" description="Helical" evidence="9">
    <location>
        <begin position="149"/>
        <end position="169"/>
    </location>
</feature>
<dbReference type="Pfam" id="PF01435">
    <property type="entry name" value="Peptidase_M48"/>
    <property type="match status" value="1"/>
</dbReference>
<feature type="active site" evidence="6">
    <location>
        <position position="279"/>
    </location>
</feature>
<evidence type="ECO:0000313" key="12">
    <source>
        <dbReference type="EMBL" id="QAS52918.1"/>
    </source>
</evidence>
<evidence type="ECO:0000256" key="1">
    <source>
        <dbReference type="ARBA" id="ARBA00022670"/>
    </source>
</evidence>
<feature type="domain" description="CAAX prenyl protease 1 N-terminal" evidence="11">
    <location>
        <begin position="45"/>
        <end position="204"/>
    </location>
</feature>
<dbReference type="GO" id="GO:0004222">
    <property type="term" value="F:metalloendopeptidase activity"/>
    <property type="evidence" value="ECO:0007669"/>
    <property type="project" value="InterPro"/>
</dbReference>
<protein>
    <submittedName>
        <fullName evidence="12">Peptidase M48</fullName>
    </submittedName>
</protein>
<evidence type="ECO:0000256" key="5">
    <source>
        <dbReference type="ARBA" id="ARBA00023049"/>
    </source>
</evidence>
<dbReference type="AlphaFoldDB" id="A0A410MDZ5"/>
<keyword evidence="4 7" id="KW-0862">Zinc</keyword>
<keyword evidence="1 8" id="KW-0645">Protease</keyword>
<feature type="transmembrane region" description="Helical" evidence="9">
    <location>
        <begin position="74"/>
        <end position="92"/>
    </location>
</feature>
<dbReference type="EMBL" id="CP026118">
    <property type="protein sequence ID" value="QAS52918.1"/>
    <property type="molecule type" value="Genomic_DNA"/>
</dbReference>
<evidence type="ECO:0000313" key="13">
    <source>
        <dbReference type="Proteomes" id="UP000287756"/>
    </source>
</evidence>
<evidence type="ECO:0000259" key="10">
    <source>
        <dbReference type="Pfam" id="PF01435"/>
    </source>
</evidence>
<keyword evidence="5 8" id="KW-0482">Metalloprotease</keyword>
<keyword evidence="9" id="KW-1133">Transmembrane helix</keyword>
<dbReference type="RefSeq" id="WP_128525196.1">
    <property type="nucleotide sequence ID" value="NZ_CANLVY010000001.1"/>
</dbReference>
<dbReference type="PANTHER" id="PTHR10120">
    <property type="entry name" value="CAAX PRENYL PROTEASE 1"/>
    <property type="match status" value="1"/>
</dbReference>
<evidence type="ECO:0000256" key="9">
    <source>
        <dbReference type="SAM" id="Phobius"/>
    </source>
</evidence>
<evidence type="ECO:0000256" key="2">
    <source>
        <dbReference type="ARBA" id="ARBA00022723"/>
    </source>
</evidence>
<feature type="transmembrane region" description="Helical" evidence="9">
    <location>
        <begin position="328"/>
        <end position="346"/>
    </location>
</feature>
<dbReference type="Proteomes" id="UP000287756">
    <property type="component" value="Chromosome"/>
</dbReference>
<keyword evidence="3 8" id="KW-0378">Hydrolase</keyword>
<feature type="transmembrane region" description="Helical" evidence="9">
    <location>
        <begin position="288"/>
        <end position="307"/>
    </location>
</feature>
<dbReference type="InterPro" id="IPR001915">
    <property type="entry name" value="Peptidase_M48"/>
</dbReference>
<feature type="active site" description="Proton donor" evidence="6">
    <location>
        <position position="362"/>
    </location>
</feature>
<accession>A0A410MDZ5</accession>
<keyword evidence="9" id="KW-0472">Membrane</keyword>
<dbReference type="InterPro" id="IPR032456">
    <property type="entry name" value="Peptidase_M48_N"/>
</dbReference>
<feature type="binding site" evidence="7">
    <location>
        <position position="358"/>
    </location>
    <ligand>
        <name>Zn(2+)</name>
        <dbReference type="ChEBI" id="CHEBI:29105"/>
        <note>catalytic</note>
    </ligand>
</feature>
<keyword evidence="9" id="KW-0812">Transmembrane</keyword>
<dbReference type="GO" id="GO:0046872">
    <property type="term" value="F:metal ion binding"/>
    <property type="evidence" value="ECO:0007669"/>
    <property type="project" value="UniProtKB-KW"/>
</dbReference>
<feature type="domain" description="Peptidase M48" evidence="10">
    <location>
        <begin position="209"/>
        <end position="415"/>
    </location>
</feature>
<organism evidence="12 13">
    <name type="scientific">Halobacillus litoralis</name>
    <dbReference type="NCBI Taxonomy" id="45668"/>
    <lineage>
        <taxon>Bacteria</taxon>
        <taxon>Bacillati</taxon>
        <taxon>Bacillota</taxon>
        <taxon>Bacilli</taxon>
        <taxon>Bacillales</taxon>
        <taxon>Bacillaceae</taxon>
        <taxon>Halobacillus</taxon>
    </lineage>
</organism>
<evidence type="ECO:0000256" key="3">
    <source>
        <dbReference type="ARBA" id="ARBA00022801"/>
    </source>
</evidence>
<reference evidence="12 13" key="1">
    <citation type="submission" date="2018-01" db="EMBL/GenBank/DDBJ databases">
        <title>The whole genome sequencing and assembly of Halobacillus litoralis ERB031 strain.</title>
        <authorList>
            <person name="Lee S.-J."/>
            <person name="Park M.-K."/>
            <person name="Kim J.-Y."/>
            <person name="Lee Y.-J."/>
            <person name="Yi H."/>
            <person name="Bahn Y.-S."/>
            <person name="Kim J.F."/>
            <person name="Lee D.-W."/>
        </authorList>
    </citation>
    <scope>NUCLEOTIDE SEQUENCE [LARGE SCALE GENOMIC DNA]</scope>
    <source>
        <strain evidence="12 13">ERB 031</strain>
    </source>
</reference>
<keyword evidence="2 7" id="KW-0479">Metal-binding</keyword>
<proteinExistence type="inferred from homology"/>
<evidence type="ECO:0000256" key="8">
    <source>
        <dbReference type="RuleBase" id="RU003983"/>
    </source>
</evidence>
<dbReference type="FunFam" id="3.30.2010.10:FF:000010">
    <property type="entry name" value="M48 family peptidase"/>
    <property type="match status" value="1"/>
</dbReference>
<gene>
    <name evidence="12" type="ORF">HLI_12290</name>
</gene>
<comment type="cofactor">
    <cofactor evidence="7 8">
        <name>Zn(2+)</name>
        <dbReference type="ChEBI" id="CHEBI:29105"/>
    </cofactor>
    <text evidence="7 8">Binds 1 zinc ion per subunit.</text>
</comment>